<evidence type="ECO:0000256" key="1">
    <source>
        <dbReference type="ARBA" id="ARBA00023239"/>
    </source>
</evidence>
<dbReference type="GO" id="GO:0005737">
    <property type="term" value="C:cytoplasm"/>
    <property type="evidence" value="ECO:0007669"/>
    <property type="project" value="TreeGrafter"/>
</dbReference>
<dbReference type="GO" id="GO:0016831">
    <property type="term" value="F:carboxy-lyase activity"/>
    <property type="evidence" value="ECO:0007669"/>
    <property type="project" value="InterPro"/>
</dbReference>
<sequence length="420" mass="47138">MTSQTSLESVHEASTRSTAGATQFLPEPVPSAQRYRIISADDHYLEPPTLFQGRIPSRMEEEAPRVIDGSDGGQYWLIDGVESPIRDWNVSSGRASLHWTGASARFEELRKGAYDANARVSDMDLAGIELSLNFPSAVWGFAGRVFSAMNDKEVGLACLRAYNDWVIDDWCASHPDRFIPCQLPWFIDPELAAKEIRKNAERGFTCVSFSENPQGLGYPSIHSGYWEPFFAACAETETTINLHVGSSSLISQPSVDSPHGVPNALFGMNSMMATADWLFSRVALRYPNLKIVLSESGIGWVPGLIDRLNWTDKYRDSPIMRDNWDIIKDGSTVEVLRRNFWYTSIWDPATFRVLDVIGADRVMLEVDYPHPDSSWPDCQERAFEQLGHLDAQSIAAVTHANAEHVYRCRALRLLLNESWA</sequence>
<dbReference type="Gene3D" id="3.20.20.140">
    <property type="entry name" value="Metal-dependent hydrolases"/>
    <property type="match status" value="1"/>
</dbReference>
<dbReference type="GO" id="GO:0016787">
    <property type="term" value="F:hydrolase activity"/>
    <property type="evidence" value="ECO:0007669"/>
    <property type="project" value="InterPro"/>
</dbReference>
<dbReference type="EMBL" id="CAFAAL010000224">
    <property type="protein sequence ID" value="CAB4819414.1"/>
    <property type="molecule type" value="Genomic_DNA"/>
</dbReference>
<dbReference type="InterPro" id="IPR032466">
    <property type="entry name" value="Metal_Hydrolase"/>
</dbReference>
<reference evidence="4" key="1">
    <citation type="submission" date="2020-05" db="EMBL/GenBank/DDBJ databases">
        <authorList>
            <person name="Chiriac C."/>
            <person name="Salcher M."/>
            <person name="Ghai R."/>
            <person name="Kavagutti S V."/>
        </authorList>
    </citation>
    <scope>NUCLEOTIDE SEQUENCE</scope>
</reference>
<feature type="domain" description="Amidohydrolase-related" evidence="3">
    <location>
        <begin position="151"/>
        <end position="407"/>
    </location>
</feature>
<protein>
    <submittedName>
        <fullName evidence="4">Unannotated protein</fullName>
    </submittedName>
</protein>
<accession>A0A6J6ZFH6</accession>
<dbReference type="GO" id="GO:0019748">
    <property type="term" value="P:secondary metabolic process"/>
    <property type="evidence" value="ECO:0007669"/>
    <property type="project" value="TreeGrafter"/>
</dbReference>
<gene>
    <name evidence="4" type="ORF">UFOPK3004_01751</name>
</gene>
<proteinExistence type="predicted"/>
<dbReference type="InterPro" id="IPR006680">
    <property type="entry name" value="Amidohydro-rel"/>
</dbReference>
<keyword evidence="1" id="KW-0456">Lyase</keyword>
<dbReference type="AlphaFoldDB" id="A0A6J6ZFH6"/>
<evidence type="ECO:0000259" key="3">
    <source>
        <dbReference type="Pfam" id="PF04909"/>
    </source>
</evidence>
<name>A0A6J6ZFH6_9ZZZZ</name>
<dbReference type="PANTHER" id="PTHR21240:SF28">
    <property type="entry name" value="ISO-OROTATE DECARBOXYLASE (EUROFUNG)"/>
    <property type="match status" value="1"/>
</dbReference>
<evidence type="ECO:0000256" key="2">
    <source>
        <dbReference type="SAM" id="MobiDB-lite"/>
    </source>
</evidence>
<dbReference type="Pfam" id="PF04909">
    <property type="entry name" value="Amidohydro_2"/>
    <property type="match status" value="1"/>
</dbReference>
<feature type="region of interest" description="Disordered" evidence="2">
    <location>
        <begin position="1"/>
        <end position="26"/>
    </location>
</feature>
<dbReference type="InterPro" id="IPR032465">
    <property type="entry name" value="ACMSD"/>
</dbReference>
<organism evidence="4">
    <name type="scientific">freshwater metagenome</name>
    <dbReference type="NCBI Taxonomy" id="449393"/>
    <lineage>
        <taxon>unclassified sequences</taxon>
        <taxon>metagenomes</taxon>
        <taxon>ecological metagenomes</taxon>
    </lineage>
</organism>
<dbReference type="SUPFAM" id="SSF51556">
    <property type="entry name" value="Metallo-dependent hydrolases"/>
    <property type="match status" value="1"/>
</dbReference>
<dbReference type="PANTHER" id="PTHR21240">
    <property type="entry name" value="2-AMINO-3-CARBOXYLMUCONATE-6-SEMIALDEHYDE DECARBOXYLASE"/>
    <property type="match status" value="1"/>
</dbReference>
<evidence type="ECO:0000313" key="4">
    <source>
        <dbReference type="EMBL" id="CAB4819414.1"/>
    </source>
</evidence>